<evidence type="ECO:0000256" key="3">
    <source>
        <dbReference type="ARBA" id="ARBA00022989"/>
    </source>
</evidence>
<evidence type="ECO:0000256" key="4">
    <source>
        <dbReference type="ARBA" id="ARBA00023128"/>
    </source>
</evidence>
<dbReference type="AlphaFoldDB" id="M4QAK6"/>
<keyword evidence="5 7" id="KW-0472">Membrane</keyword>
<dbReference type="EC" id="3.6.3.14" evidence="9"/>
<evidence type="ECO:0000256" key="5">
    <source>
        <dbReference type="ARBA" id="ARBA00023136"/>
    </source>
</evidence>
<reference evidence="9" key="3">
    <citation type="journal article" date="2013" name="Genome Biol. Evol.">
        <title>Strikingly bacteria-like and gene-rich mitochondrial genomes throughout jakobid protists.</title>
        <authorList>
            <person name="Burger G."/>
            <person name="Gray M.W."/>
            <person name="Forget L."/>
            <person name="Lang B.F."/>
        </authorList>
    </citation>
    <scope>NUCLEOTIDE SEQUENCE</scope>
    <source>
        <strain evidence="9">ATCC 50283</strain>
    </source>
</reference>
<evidence type="ECO:0000313" key="9">
    <source>
        <dbReference type="EMBL" id="AGH24351.1"/>
    </source>
</evidence>
<feature type="transmembrane region" description="Helical" evidence="7">
    <location>
        <begin position="12"/>
        <end position="39"/>
    </location>
</feature>
<geneLocation type="mitochondrion" evidence="9"/>
<evidence type="ECO:0000256" key="6">
    <source>
        <dbReference type="ARBA" id="ARBA00023310"/>
    </source>
</evidence>
<keyword evidence="3 7" id="KW-1133">Transmembrane helix</keyword>
<evidence type="ECO:0000256" key="2">
    <source>
        <dbReference type="ARBA" id="ARBA00022692"/>
    </source>
</evidence>
<evidence type="ECO:0000256" key="1">
    <source>
        <dbReference type="ARBA" id="ARBA00004325"/>
    </source>
</evidence>
<organism evidence="9">
    <name type="scientific">Reclinomonas americana ATCC 50283</name>
    <dbReference type="NCBI Taxonomy" id="1295594"/>
    <lineage>
        <taxon>Eukaryota</taxon>
        <taxon>Discoba</taxon>
        <taxon>Jakobida</taxon>
        <taxon>Histionina</taxon>
        <taxon>Histionidae</taxon>
        <taxon>Reclinomonas</taxon>
    </lineage>
</organism>
<dbReference type="GO" id="GO:0016787">
    <property type="term" value="F:hydrolase activity"/>
    <property type="evidence" value="ECO:0007669"/>
    <property type="project" value="UniProtKB-KW"/>
</dbReference>
<name>M4QAK6_RECAM</name>
<feature type="domain" description="ATP synthase YMF19-like N-terminal" evidence="8">
    <location>
        <begin position="2"/>
        <end position="84"/>
    </location>
</feature>
<gene>
    <name evidence="9" type="primary">atp8</name>
</gene>
<comment type="subcellular location">
    <subcellularLocation>
        <location evidence="1">Mitochondrion membrane</location>
    </subcellularLocation>
</comment>
<protein>
    <submittedName>
        <fullName evidence="9">ATP synthase F0 subunit 8</fullName>
        <ecNumber evidence="9">3.6.3.14</ecNumber>
    </submittedName>
</protein>
<dbReference type="InterPro" id="IPR003319">
    <property type="entry name" value="YMF19-like_N"/>
</dbReference>
<proteinExistence type="predicted"/>
<accession>M4QAK6</accession>
<keyword evidence="2 7" id="KW-0812">Transmembrane</keyword>
<dbReference type="Pfam" id="PF02326">
    <property type="entry name" value="YMF19"/>
    <property type="match status" value="1"/>
</dbReference>
<evidence type="ECO:0000256" key="7">
    <source>
        <dbReference type="SAM" id="Phobius"/>
    </source>
</evidence>
<keyword evidence="4 9" id="KW-0496">Mitochondrion</keyword>
<keyword evidence="9" id="KW-0378">Hydrolase</keyword>
<sequence>MPQLDKVTFFSQYFWLLIFFLTFYFFVLKVVLPTVVTIFKLRKKKLEAMVNDIETLKKEESSILSNYDSVLINSFASSKEIFNSAVVKSNKWIDESARNINKTSLLDVNKKYLNAINDINKEYLAFNKIKSLI</sequence>
<evidence type="ECO:0000259" key="8">
    <source>
        <dbReference type="Pfam" id="PF02326"/>
    </source>
</evidence>
<keyword evidence="6" id="KW-0066">ATP synthesis</keyword>
<reference evidence="9" key="1">
    <citation type="journal article" date="2004" name="RNA">
        <title>Mitochondrial 3' tRNA editing in the jakobid Seculamonas ecuadoriensis: a novel mechanism and implications for tRNA processing.</title>
        <authorList>
            <person name="Leigh J."/>
            <person name="Lang B.F."/>
        </authorList>
    </citation>
    <scope>NUCLEOTIDE SEQUENCE</scope>
    <source>
        <strain evidence="9">ATCC 50283</strain>
    </source>
</reference>
<dbReference type="EMBL" id="KC353357">
    <property type="protein sequence ID" value="AGH24351.1"/>
    <property type="molecule type" value="Genomic_DNA"/>
</dbReference>
<dbReference type="GO" id="GO:0031966">
    <property type="term" value="C:mitochondrial membrane"/>
    <property type="evidence" value="ECO:0007669"/>
    <property type="project" value="UniProtKB-SubCell"/>
</dbReference>
<reference evidence="9" key="2">
    <citation type="journal article" date="2006" name="RNA">
        <title>Hybrid E. coli--Mitochondrial ribonuclease P RNAs are catalytically active.</title>
        <authorList>
            <person name="Seif E."/>
            <person name="Cadieux A."/>
            <person name="Lang B.F."/>
        </authorList>
    </citation>
    <scope>NUCLEOTIDE SEQUENCE</scope>
    <source>
        <strain evidence="9">ATCC 50283</strain>
    </source>
</reference>
<dbReference type="GO" id="GO:0006754">
    <property type="term" value="P:ATP biosynthetic process"/>
    <property type="evidence" value="ECO:0007669"/>
    <property type="project" value="UniProtKB-KW"/>
</dbReference>